<dbReference type="OrthoDB" id="6612291at2759"/>
<comment type="similarity">
    <text evidence="7">Belongs to the major facilitator superfamily. Sugar transporter (TC 2.A.1.1) family. Trehalose transporter subfamily.</text>
</comment>
<feature type="transmembrane region" description="Helical" evidence="10">
    <location>
        <begin position="110"/>
        <end position="129"/>
    </location>
</feature>
<dbReference type="GO" id="GO:0005886">
    <property type="term" value="C:plasma membrane"/>
    <property type="evidence" value="ECO:0007669"/>
    <property type="project" value="UniProtKB-SubCell"/>
</dbReference>
<dbReference type="EMBL" id="JAAOIC020000023">
    <property type="protein sequence ID" value="KAG8040168.1"/>
    <property type="molecule type" value="Genomic_DNA"/>
</dbReference>
<evidence type="ECO:0000256" key="3">
    <source>
        <dbReference type="ARBA" id="ARBA00022692"/>
    </source>
</evidence>
<dbReference type="GO" id="GO:0051119">
    <property type="term" value="F:sugar transmembrane transporter activity"/>
    <property type="evidence" value="ECO:0007669"/>
    <property type="project" value="InterPro"/>
</dbReference>
<feature type="transmembrane region" description="Helical" evidence="10">
    <location>
        <begin position="168"/>
        <end position="186"/>
    </location>
</feature>
<dbReference type="CDD" id="cd17358">
    <property type="entry name" value="MFS_GLUT6_8_Class3_like"/>
    <property type="match status" value="1"/>
</dbReference>
<evidence type="ECO:0000256" key="4">
    <source>
        <dbReference type="ARBA" id="ARBA00022989"/>
    </source>
</evidence>
<keyword evidence="8" id="KW-0813">Transport</keyword>
<dbReference type="InterPro" id="IPR005828">
    <property type="entry name" value="MFS_sugar_transport-like"/>
</dbReference>
<feature type="domain" description="Major facilitator superfamily (MFS) profile" evidence="11">
    <location>
        <begin position="40"/>
        <end position="465"/>
    </location>
</feature>
<keyword evidence="6" id="KW-0325">Glycoprotein</keyword>
<keyword evidence="9" id="KW-0175">Coiled coil</keyword>
<dbReference type="Pfam" id="PF00083">
    <property type="entry name" value="Sugar_tr"/>
    <property type="match status" value="1"/>
</dbReference>
<feature type="transmembrane region" description="Helical" evidence="10">
    <location>
        <begin position="372"/>
        <end position="398"/>
    </location>
</feature>
<evidence type="ECO:0000256" key="8">
    <source>
        <dbReference type="RuleBase" id="RU003346"/>
    </source>
</evidence>
<dbReference type="InterPro" id="IPR005829">
    <property type="entry name" value="Sugar_transporter_CS"/>
</dbReference>
<evidence type="ECO:0000256" key="7">
    <source>
        <dbReference type="ARBA" id="ARBA00024348"/>
    </source>
</evidence>
<dbReference type="PROSITE" id="PS00217">
    <property type="entry name" value="SUGAR_TRANSPORT_2"/>
    <property type="match status" value="1"/>
</dbReference>
<dbReference type="PANTHER" id="PTHR48021">
    <property type="match status" value="1"/>
</dbReference>
<dbReference type="InterPro" id="IPR044775">
    <property type="entry name" value="MFS_ERD6/Tret1-like"/>
</dbReference>
<dbReference type="PROSITE" id="PS00216">
    <property type="entry name" value="SUGAR_TRANSPORT_1"/>
    <property type="match status" value="2"/>
</dbReference>
<accession>A0A8J5QSW2</accession>
<feature type="transmembrane region" description="Helical" evidence="10">
    <location>
        <begin position="80"/>
        <end position="98"/>
    </location>
</feature>
<reference evidence="12" key="1">
    <citation type="submission" date="2020-03" db="EMBL/GenBank/DDBJ databases">
        <authorList>
            <person name="Chebbi M.A."/>
            <person name="Drezen J.M."/>
        </authorList>
    </citation>
    <scope>NUCLEOTIDE SEQUENCE</scope>
    <source>
        <tissue evidence="12">Whole body</tissue>
    </source>
</reference>
<reference evidence="12" key="2">
    <citation type="submission" date="2021-04" db="EMBL/GenBank/DDBJ databases">
        <title>Genome-wide patterns of bracovirus chromosomal integration into multiple host tissues during parasitism.</title>
        <authorList>
            <person name="Chebbi M.A.C."/>
        </authorList>
    </citation>
    <scope>NUCLEOTIDE SEQUENCE</scope>
    <source>
        <tissue evidence="12">Whole body</tissue>
    </source>
</reference>
<dbReference type="InterPro" id="IPR050549">
    <property type="entry name" value="MFS_Trehalose_Transporter"/>
</dbReference>
<sequence length="490" mass="53457">MEMEMMDDKGMGNNNVVEPMLIKHNARSITEGKKFFQYTSTLIAGLMSMQAGMKLSWTSPVGPYLTSETSFLIDMTENKMSWVCALMALGAIVGAVPAGKVADKIGRKTAITITAVPFFISWLTIIFTRDLVSLYIARFIGGIGAGSACVLVPVYIGEISEPSIRGALGSFFPLLFSTGVVFVYVVGAYAAYMAFNIACSLTLVPFLLVYFLPESPLWLVQNGRLATAERALRTLRGENYEFKKEISVLQEEADRVENSKGGIRDLIGTRAGRKAILTCVGLMWFQQMCGIDAVLFYTVKIFKDAGSTINPFIATIIIGIIEVIMAVVVATVIDKFGRKPLLVISGTAMTICLAVLGYYFKLQAEKVNLESVGWLPLTCLALFNVVFSVGYGSVPFAVISELFPPETKGVASSLCIMVNWALVFVVTKFFPSMVEATGPDVTFWTFASMAGLSAFFAFFFVPETKGKTLQEIQTKLAVHKIKQELSSNPG</sequence>
<feature type="transmembrane region" description="Helical" evidence="10">
    <location>
        <begin position="192"/>
        <end position="212"/>
    </location>
</feature>
<gene>
    <name evidence="12" type="ORF">G9C98_000738</name>
</gene>
<organism evidence="12 13">
    <name type="scientific">Cotesia typhae</name>
    <dbReference type="NCBI Taxonomy" id="2053667"/>
    <lineage>
        <taxon>Eukaryota</taxon>
        <taxon>Metazoa</taxon>
        <taxon>Ecdysozoa</taxon>
        <taxon>Arthropoda</taxon>
        <taxon>Hexapoda</taxon>
        <taxon>Insecta</taxon>
        <taxon>Pterygota</taxon>
        <taxon>Neoptera</taxon>
        <taxon>Endopterygota</taxon>
        <taxon>Hymenoptera</taxon>
        <taxon>Apocrita</taxon>
        <taxon>Ichneumonoidea</taxon>
        <taxon>Braconidae</taxon>
        <taxon>Microgastrinae</taxon>
        <taxon>Cotesia</taxon>
    </lineage>
</organism>
<name>A0A8J5QSW2_9HYME</name>
<evidence type="ECO:0000313" key="12">
    <source>
        <dbReference type="EMBL" id="KAG8040168.1"/>
    </source>
</evidence>
<evidence type="ECO:0000259" key="11">
    <source>
        <dbReference type="PROSITE" id="PS50850"/>
    </source>
</evidence>
<evidence type="ECO:0000256" key="5">
    <source>
        <dbReference type="ARBA" id="ARBA00023136"/>
    </source>
</evidence>
<feature type="transmembrane region" description="Helical" evidence="10">
    <location>
        <begin position="442"/>
        <end position="461"/>
    </location>
</feature>
<dbReference type="AlphaFoldDB" id="A0A8J5QSW2"/>
<feature type="transmembrane region" description="Helical" evidence="10">
    <location>
        <begin position="340"/>
        <end position="360"/>
    </location>
</feature>
<feature type="transmembrane region" description="Helical" evidence="10">
    <location>
        <begin position="135"/>
        <end position="156"/>
    </location>
</feature>
<keyword evidence="5 10" id="KW-0472">Membrane</keyword>
<comment type="caution">
    <text evidence="12">The sequence shown here is derived from an EMBL/GenBank/DDBJ whole genome shotgun (WGS) entry which is preliminary data.</text>
</comment>
<keyword evidence="13" id="KW-1185">Reference proteome</keyword>
<evidence type="ECO:0000256" key="9">
    <source>
        <dbReference type="SAM" id="Coils"/>
    </source>
</evidence>
<feature type="transmembrane region" description="Helical" evidence="10">
    <location>
        <begin position="410"/>
        <end position="430"/>
    </location>
</feature>
<dbReference type="FunFam" id="1.20.1250.20:FF:000055">
    <property type="entry name" value="Facilitated trehalose transporter Tret1-2 homolog"/>
    <property type="match status" value="1"/>
</dbReference>
<keyword evidence="4 10" id="KW-1133">Transmembrane helix</keyword>
<keyword evidence="3 10" id="KW-0812">Transmembrane</keyword>
<proteinExistence type="inferred from homology"/>
<dbReference type="PANTHER" id="PTHR48021:SF1">
    <property type="entry name" value="GH07001P-RELATED"/>
    <property type="match status" value="1"/>
</dbReference>
<evidence type="ECO:0000256" key="6">
    <source>
        <dbReference type="ARBA" id="ARBA00023180"/>
    </source>
</evidence>
<keyword evidence="2" id="KW-1003">Cell membrane</keyword>
<feature type="coiled-coil region" evidence="9">
    <location>
        <begin position="232"/>
        <end position="259"/>
    </location>
</feature>
<evidence type="ECO:0000256" key="2">
    <source>
        <dbReference type="ARBA" id="ARBA00022475"/>
    </source>
</evidence>
<dbReference type="InterPro" id="IPR003663">
    <property type="entry name" value="Sugar/inositol_transpt"/>
</dbReference>
<evidence type="ECO:0000256" key="10">
    <source>
        <dbReference type="SAM" id="Phobius"/>
    </source>
</evidence>
<dbReference type="NCBIfam" id="TIGR00879">
    <property type="entry name" value="SP"/>
    <property type="match status" value="1"/>
</dbReference>
<feature type="transmembrane region" description="Helical" evidence="10">
    <location>
        <begin position="311"/>
        <end position="333"/>
    </location>
</feature>
<evidence type="ECO:0000313" key="13">
    <source>
        <dbReference type="Proteomes" id="UP000729913"/>
    </source>
</evidence>
<dbReference type="PROSITE" id="PS50850">
    <property type="entry name" value="MFS"/>
    <property type="match status" value="1"/>
</dbReference>
<dbReference type="Proteomes" id="UP000729913">
    <property type="component" value="Unassembled WGS sequence"/>
</dbReference>
<comment type="subcellular location">
    <subcellularLocation>
        <location evidence="1">Cell membrane</location>
        <topology evidence="1">Multi-pass membrane protein</topology>
    </subcellularLocation>
</comment>
<dbReference type="InterPro" id="IPR020846">
    <property type="entry name" value="MFS_dom"/>
</dbReference>
<evidence type="ECO:0000256" key="1">
    <source>
        <dbReference type="ARBA" id="ARBA00004651"/>
    </source>
</evidence>
<protein>
    <recommendedName>
        <fullName evidence="11">Major facilitator superfamily (MFS) profile domain-containing protein</fullName>
    </recommendedName>
</protein>